<dbReference type="EMBL" id="VSSQ01138362">
    <property type="protein sequence ID" value="MPN61573.1"/>
    <property type="molecule type" value="Genomic_DNA"/>
</dbReference>
<protein>
    <submittedName>
        <fullName evidence="1">Uncharacterized protein</fullName>
    </submittedName>
</protein>
<dbReference type="AlphaFoldDB" id="A0A645JPS6"/>
<organism evidence="1">
    <name type="scientific">bioreactor metagenome</name>
    <dbReference type="NCBI Taxonomy" id="1076179"/>
    <lineage>
        <taxon>unclassified sequences</taxon>
        <taxon>metagenomes</taxon>
        <taxon>ecological metagenomes</taxon>
    </lineage>
</organism>
<comment type="caution">
    <text evidence="1">The sequence shown here is derived from an EMBL/GenBank/DDBJ whole genome shotgun (WGS) entry which is preliminary data.</text>
</comment>
<gene>
    <name evidence="1" type="ORF">SDC9_209311</name>
</gene>
<proteinExistence type="predicted"/>
<sequence length="97" mass="10277">MHLNQTADALPLVLGRVLDIGSADHNAGVNPGEGEAAYEGVGCDFERQSGHRSFVRRIACGRLTVFIGSGNSRNVDGGRQVVDNGVNHFLNTLVFVG</sequence>
<accession>A0A645JPS6</accession>
<reference evidence="1" key="1">
    <citation type="submission" date="2019-08" db="EMBL/GenBank/DDBJ databases">
        <authorList>
            <person name="Kucharzyk K."/>
            <person name="Murdoch R.W."/>
            <person name="Higgins S."/>
            <person name="Loffler F."/>
        </authorList>
    </citation>
    <scope>NUCLEOTIDE SEQUENCE</scope>
</reference>
<name>A0A645JPS6_9ZZZZ</name>
<evidence type="ECO:0000313" key="1">
    <source>
        <dbReference type="EMBL" id="MPN61573.1"/>
    </source>
</evidence>